<keyword evidence="5" id="KW-1185">Reference proteome</keyword>
<evidence type="ECO:0000313" key="4">
    <source>
        <dbReference type="Proteomes" id="UP000247790"/>
    </source>
</evidence>
<protein>
    <submittedName>
        <fullName evidence="2">FRG domain-containing protein</fullName>
    </submittedName>
</protein>
<evidence type="ECO:0000313" key="5">
    <source>
        <dbReference type="Proteomes" id="UP000509327"/>
    </source>
</evidence>
<dbReference type="InterPro" id="IPR014966">
    <property type="entry name" value="FRG-dom"/>
</dbReference>
<evidence type="ECO:0000313" key="2">
    <source>
        <dbReference type="EMBL" id="PYE41665.1"/>
    </source>
</evidence>
<dbReference type="Proteomes" id="UP000509327">
    <property type="component" value="Chromosome"/>
</dbReference>
<dbReference type="Proteomes" id="UP000247790">
    <property type="component" value="Unassembled WGS sequence"/>
</dbReference>
<dbReference type="EMBL" id="QJSW01000059">
    <property type="protein sequence ID" value="PYE41665.1"/>
    <property type="molecule type" value="Genomic_DNA"/>
</dbReference>
<dbReference type="OrthoDB" id="9816036at2"/>
<dbReference type="EMBL" id="CP054614">
    <property type="protein sequence ID" value="QKS59002.1"/>
    <property type="molecule type" value="Genomic_DNA"/>
</dbReference>
<dbReference type="Pfam" id="PF08867">
    <property type="entry name" value="FRG"/>
    <property type="match status" value="1"/>
</dbReference>
<dbReference type="RefSeq" id="WP_110899770.1">
    <property type="nucleotide sequence ID" value="NZ_CP054614.1"/>
</dbReference>
<dbReference type="SMART" id="SM00901">
    <property type="entry name" value="FRG"/>
    <property type="match status" value="1"/>
</dbReference>
<gene>
    <name evidence="2" type="ORF">DFQ00_1592</name>
    <name evidence="3" type="ORF">HUB98_24185</name>
</gene>
<sequence>MWNEVIIKDWVHFYSTITELKSKEWIFRGQASSEWKITSSLFREIDRAKDLIHISGGDWGKKKNQYEEQLIRMFQSQSHLYLSINPDDHLDIIKIIQDGSNNEYVNNKLEWLSLMQHYGAPTRMIDWTFSPFIGLFFAVENARTEFALYSINLTHIISMNKKKFKKEELSKKLFLHVKTSGFFVYPFEPQISNERILKQQGLFIVPSSNYKTFDELLSEYNIKNGFNDQGEIVAYKFIFDKSLIVESIRNLRMMNITPDSLFPGIEGFSRTFKLHLYDSTSNLKRIY</sequence>
<dbReference type="AlphaFoldDB" id="A0A2V4VRX5"/>
<reference evidence="2 4" key="1">
    <citation type="submission" date="2018-06" db="EMBL/GenBank/DDBJ databases">
        <title>Genomic Encyclopedia of Type Strains, Phase III (KMG-III): the genomes of soil and plant-associated and newly described type strains.</title>
        <authorList>
            <person name="Whitman W."/>
        </authorList>
    </citation>
    <scope>NUCLEOTIDE SEQUENCE [LARGE SCALE GENOMIC DNA]</scope>
    <source>
        <strain evidence="2 4">CECT 7022</strain>
    </source>
</reference>
<proteinExistence type="predicted"/>
<feature type="domain" description="FRG" evidence="1">
    <location>
        <begin position="21"/>
        <end position="149"/>
    </location>
</feature>
<name>A0A2V4VRX5_PAEBA</name>
<evidence type="ECO:0000313" key="3">
    <source>
        <dbReference type="EMBL" id="QKS59002.1"/>
    </source>
</evidence>
<evidence type="ECO:0000259" key="1">
    <source>
        <dbReference type="SMART" id="SM00901"/>
    </source>
</evidence>
<organism evidence="2 4">
    <name type="scientific">Paenibacillus barcinonensis</name>
    <dbReference type="NCBI Taxonomy" id="198119"/>
    <lineage>
        <taxon>Bacteria</taxon>
        <taxon>Bacillati</taxon>
        <taxon>Bacillota</taxon>
        <taxon>Bacilli</taxon>
        <taxon>Bacillales</taxon>
        <taxon>Paenibacillaceae</taxon>
        <taxon>Paenibacillus</taxon>
    </lineage>
</organism>
<reference evidence="3 5" key="2">
    <citation type="submission" date="2020-06" db="EMBL/GenBank/DDBJ databases">
        <title>Complete genome of Paenibacillus barcinonensis KACC11450.</title>
        <authorList>
            <person name="Kim M."/>
            <person name="Park Y.-J."/>
            <person name="Shin J.-H."/>
        </authorList>
    </citation>
    <scope>NUCLEOTIDE SEQUENCE [LARGE SCALE GENOMIC DNA]</scope>
    <source>
        <strain evidence="3 5">KACC11450</strain>
    </source>
</reference>
<accession>A0A2V4VRX5</accession>